<dbReference type="Proteomes" id="UP000076420">
    <property type="component" value="Unassembled WGS sequence"/>
</dbReference>
<evidence type="ECO:0000313" key="4">
    <source>
        <dbReference type="Proteomes" id="UP000076420"/>
    </source>
</evidence>
<gene>
    <name evidence="3" type="primary">106066284</name>
</gene>
<proteinExistence type="predicted"/>
<evidence type="ECO:0000256" key="1">
    <source>
        <dbReference type="SAM" id="Coils"/>
    </source>
</evidence>
<dbReference type="Gene3D" id="2.60.120.40">
    <property type="match status" value="1"/>
</dbReference>
<evidence type="ECO:0008006" key="5">
    <source>
        <dbReference type="Google" id="ProtNLM"/>
    </source>
</evidence>
<name>A0A2C9KHW9_BIOGL</name>
<sequence>MRPHIQNQIITLNLQVLENLRQNLVAVEDSLRNVLEKGQRWLEDDDDVLTFVQMNQFLVNENTCCLQTCQDIASGKEVGPSNEDVSLGRETSIEMLSPTSKVKEETSEFQKGKPQVNKDRSISTSSIQTENNFSTLNDKIETVTKSLTKKITSLQKRNTDQENFIQEMLKNQTIAENKTKAKLDDFLTELHKANEYIQFQTEFLSLAENKTNAKFDDLRSELHEASEFIKFQAEFLSKKVEKCEESNKNIISQQAQIENNYKENIENITKEIHNFHQLITVKTETVDKLKRNLQETKDCYEFIKSESSSISNKLSQVENTINDVSNDVEKLKKDFTNVSKMESSNKNTFKKFHHKFSDVDSKISRFSSDLDAISQDIVALESTNLAESFSFEWNDSITSDVKCDTVVHRFNRPYNVDDTHPHYFDTRTGVYTAPCDGLYLICLMIENLSDYKVQFNIFSQYEDLDEIFNGACCVCRKDLTTSTVIPITLREGEDLYLRYEGDYKGLHLGKNSSFACLLIQKR</sequence>
<dbReference type="EnsemblMetazoa" id="BGLB019881-RA">
    <property type="protein sequence ID" value="BGLB019881-PA"/>
    <property type="gene ID" value="BGLB019881"/>
</dbReference>
<accession>A0A2C9KHW9</accession>
<evidence type="ECO:0000256" key="2">
    <source>
        <dbReference type="SAM" id="MobiDB-lite"/>
    </source>
</evidence>
<reference evidence="3" key="1">
    <citation type="submission" date="2020-05" db="UniProtKB">
        <authorList>
            <consortium name="EnsemblMetazoa"/>
        </authorList>
    </citation>
    <scope>IDENTIFICATION</scope>
    <source>
        <strain evidence="3">BB02</strain>
    </source>
</reference>
<dbReference type="InterPro" id="IPR008983">
    <property type="entry name" value="Tumour_necrosis_fac-like_dom"/>
</dbReference>
<dbReference type="AlphaFoldDB" id="A0A2C9KHW9"/>
<organism evidence="3 4">
    <name type="scientific">Biomphalaria glabrata</name>
    <name type="common">Bloodfluke planorb</name>
    <name type="synonym">Freshwater snail</name>
    <dbReference type="NCBI Taxonomy" id="6526"/>
    <lineage>
        <taxon>Eukaryota</taxon>
        <taxon>Metazoa</taxon>
        <taxon>Spiralia</taxon>
        <taxon>Lophotrochozoa</taxon>
        <taxon>Mollusca</taxon>
        <taxon>Gastropoda</taxon>
        <taxon>Heterobranchia</taxon>
        <taxon>Euthyneura</taxon>
        <taxon>Panpulmonata</taxon>
        <taxon>Hygrophila</taxon>
        <taxon>Lymnaeoidea</taxon>
        <taxon>Planorbidae</taxon>
        <taxon>Biomphalaria</taxon>
    </lineage>
</organism>
<dbReference type="Gene3D" id="1.20.1480.30">
    <property type="entry name" value="Designed four-helix bundle protein"/>
    <property type="match status" value="1"/>
</dbReference>
<keyword evidence="1" id="KW-0175">Coiled coil</keyword>
<feature type="region of interest" description="Disordered" evidence="2">
    <location>
        <begin position="99"/>
        <end position="124"/>
    </location>
</feature>
<feature type="coiled-coil region" evidence="1">
    <location>
        <begin position="286"/>
        <end position="334"/>
    </location>
</feature>
<feature type="compositionally biased region" description="Basic and acidic residues" evidence="2">
    <location>
        <begin position="101"/>
        <end position="121"/>
    </location>
</feature>
<dbReference type="KEGG" id="bgt:106066284"/>
<evidence type="ECO:0000313" key="3">
    <source>
        <dbReference type="EnsemblMetazoa" id="BGLB019881-PA"/>
    </source>
</evidence>
<dbReference type="VEuPathDB" id="VectorBase:BGLAX_039140"/>
<protein>
    <recommendedName>
        <fullName evidence="5">C1q domain-containing protein</fullName>
    </recommendedName>
</protein>
<dbReference type="VEuPathDB" id="VectorBase:BGLB019881"/>